<dbReference type="EMBL" id="AUVB01000013">
    <property type="protein sequence ID" value="KGE04930.1"/>
    <property type="molecule type" value="Genomic_DNA"/>
</dbReference>
<dbReference type="RefSeq" id="WP_144244340.1">
    <property type="nucleotide sequence ID" value="NZ_KN234746.1"/>
</dbReference>
<proteinExistence type="predicted"/>
<gene>
    <name evidence="2" type="ORF">HRUBRA_00403</name>
</gene>
<keyword evidence="1" id="KW-0175">Coiled coil</keyword>
<feature type="coiled-coil region" evidence="1">
    <location>
        <begin position="116"/>
        <end position="143"/>
    </location>
</feature>
<evidence type="ECO:0000313" key="2">
    <source>
        <dbReference type="EMBL" id="KGE04930.1"/>
    </source>
</evidence>
<organism evidence="2 3">
    <name type="scientific">Pseudohaliea rubra DSM 19751</name>
    <dbReference type="NCBI Taxonomy" id="1265313"/>
    <lineage>
        <taxon>Bacteria</taxon>
        <taxon>Pseudomonadati</taxon>
        <taxon>Pseudomonadota</taxon>
        <taxon>Gammaproteobacteria</taxon>
        <taxon>Cellvibrionales</taxon>
        <taxon>Halieaceae</taxon>
        <taxon>Pseudohaliea</taxon>
    </lineage>
</organism>
<comment type="caution">
    <text evidence="2">The sequence shown here is derived from an EMBL/GenBank/DDBJ whole genome shotgun (WGS) entry which is preliminary data.</text>
</comment>
<keyword evidence="3" id="KW-1185">Reference proteome</keyword>
<evidence type="ECO:0000256" key="1">
    <source>
        <dbReference type="SAM" id="Coils"/>
    </source>
</evidence>
<reference evidence="2 3" key="1">
    <citation type="journal article" date="2014" name="Genome Announc.">
        <title>Genome Sequence of Gammaproteobacterial Pseudohaliea rubra Type Strain DSM 19751, Isolated from Coastal Seawater of the Mediterranean Sea.</title>
        <authorList>
            <person name="Spring S."/>
            <person name="Fiebig A."/>
            <person name="Riedel T."/>
            <person name="Goker M."/>
            <person name="Klenk H.P."/>
        </authorList>
    </citation>
    <scope>NUCLEOTIDE SEQUENCE [LARGE SCALE GENOMIC DNA]</scope>
    <source>
        <strain evidence="2 3">DSM 19751</strain>
    </source>
</reference>
<dbReference type="AlphaFoldDB" id="A0A095VU75"/>
<protein>
    <submittedName>
        <fullName evidence="2">Uncharacterized protein</fullName>
    </submittedName>
</protein>
<accession>A0A095VU75</accession>
<evidence type="ECO:0000313" key="3">
    <source>
        <dbReference type="Proteomes" id="UP000029640"/>
    </source>
</evidence>
<dbReference type="Proteomes" id="UP000029640">
    <property type="component" value="Unassembled WGS sequence"/>
</dbReference>
<name>A0A095VU75_9GAMM</name>
<dbReference type="HOGENOM" id="CLU_1765787_0_0_6"/>
<sequence length="147" mass="16237">MASTRDTFMTFGELLEELAGNSRRALAALEQREPVAGDRFASLVGWVCERQQQLLDGLEGLARRGPVALRDRYLQYRPEPWAESSVADPEAVFTWTLAANNVALEALSDLKHKTLAPEAEDTIADLLRQLDAINRKIAMALNTAGDI</sequence>